<feature type="chain" id="PRO_5024970927" description="Leucine-binding protein domain-containing protein" evidence="3">
    <location>
        <begin position="33"/>
        <end position="405"/>
    </location>
</feature>
<dbReference type="Gene3D" id="3.40.50.2300">
    <property type="match status" value="2"/>
</dbReference>
<evidence type="ECO:0000259" key="4">
    <source>
        <dbReference type="Pfam" id="PF13458"/>
    </source>
</evidence>
<dbReference type="AlphaFoldDB" id="A0A5Q4ZEN8"/>
<dbReference type="PANTHER" id="PTHR30483:SF6">
    <property type="entry name" value="PERIPLASMIC BINDING PROTEIN OF ABC TRANSPORTER FOR NATURAL AMINO ACIDS"/>
    <property type="match status" value="1"/>
</dbReference>
<reference evidence="5 6" key="1">
    <citation type="submission" date="2019-08" db="EMBL/GenBank/DDBJ databases">
        <authorList>
            <person name="Herpell B J."/>
        </authorList>
    </citation>
    <scope>NUCLEOTIDE SEQUENCE [LARGE SCALE GENOMIC DNA]</scope>
    <source>
        <strain evidence="6">Msb3</strain>
    </source>
</reference>
<dbReference type="SUPFAM" id="SSF53822">
    <property type="entry name" value="Periplasmic binding protein-like I"/>
    <property type="match status" value="1"/>
</dbReference>
<dbReference type="RefSeq" id="WP_165186877.1">
    <property type="nucleotide sequence ID" value="NZ_LR699553.1"/>
</dbReference>
<name>A0A5Q4ZEN8_9BURK</name>
<gene>
    <name evidence="5" type="ORF">PDMSB3_3433</name>
</gene>
<evidence type="ECO:0000313" key="6">
    <source>
        <dbReference type="Proteomes" id="UP000325811"/>
    </source>
</evidence>
<proteinExistence type="inferred from homology"/>
<accession>A0A5Q4ZEN8</accession>
<evidence type="ECO:0000256" key="1">
    <source>
        <dbReference type="ARBA" id="ARBA00010062"/>
    </source>
</evidence>
<feature type="domain" description="Leucine-binding protein" evidence="4">
    <location>
        <begin position="36"/>
        <end position="386"/>
    </location>
</feature>
<dbReference type="EMBL" id="LR699553">
    <property type="protein sequence ID" value="VVD29889.1"/>
    <property type="molecule type" value="Genomic_DNA"/>
</dbReference>
<feature type="signal peptide" evidence="3">
    <location>
        <begin position="1"/>
        <end position="32"/>
    </location>
</feature>
<sequence>MLKEQIAATLLGLARIAAVAAATVSMAQAAQAAEAPYKLGYLVDASGQQSTTLKPTFDAFQLYIAQLNRAGGVNGRQVQIVTRDIQSDTQRSLNAVEQLRSESVSAVLGLGATNTHAPVYAAAQKLGLPVLASNPINIPIVLPPVKPYAFGLGQELSLAGIIGGHFAHRLRPQGKTIACVAFEVPGSILSCNKILEQAKAEGYQRGELYTVPISQRDFRAVVDRIVSLNPDVVADCIGREHLAALLPVLAASAYSGIFLSMDTGIGDKTLIDAVPANSKLQVYSFTRFVTHGDGAGSQASALRTALAAAHMPDDDASYAGGWALGLVVTDALRRCQGACGPDALRAALENVDIDSGGLTGARLTFTPNDHYGPSAWRLYRYDAAGKSLSAVGGWQRIASDGKLTP</sequence>
<evidence type="ECO:0000313" key="5">
    <source>
        <dbReference type="EMBL" id="VVD29889.1"/>
    </source>
</evidence>
<dbReference type="InterPro" id="IPR051010">
    <property type="entry name" value="BCAA_transport"/>
</dbReference>
<dbReference type="PANTHER" id="PTHR30483">
    <property type="entry name" value="LEUCINE-SPECIFIC-BINDING PROTEIN"/>
    <property type="match status" value="1"/>
</dbReference>
<dbReference type="KEGG" id="pdio:PDMSB3_3433"/>
<evidence type="ECO:0000256" key="2">
    <source>
        <dbReference type="ARBA" id="ARBA00022729"/>
    </source>
</evidence>
<keyword evidence="2 3" id="KW-0732">Signal</keyword>
<protein>
    <recommendedName>
        <fullName evidence="4">Leucine-binding protein domain-containing protein</fullName>
    </recommendedName>
</protein>
<comment type="similarity">
    <text evidence="1">Belongs to the leucine-binding protein family.</text>
</comment>
<dbReference type="InterPro" id="IPR028081">
    <property type="entry name" value="Leu-bd"/>
</dbReference>
<dbReference type="Pfam" id="PF13458">
    <property type="entry name" value="Peripla_BP_6"/>
    <property type="match status" value="1"/>
</dbReference>
<dbReference type="Proteomes" id="UP000325811">
    <property type="component" value="Chromosome I"/>
</dbReference>
<keyword evidence="6" id="KW-1185">Reference proteome</keyword>
<dbReference type="InterPro" id="IPR028082">
    <property type="entry name" value="Peripla_BP_I"/>
</dbReference>
<evidence type="ECO:0000256" key="3">
    <source>
        <dbReference type="SAM" id="SignalP"/>
    </source>
</evidence>
<organism evidence="5 6">
    <name type="scientific">Paraburkholderia dioscoreae</name>
    <dbReference type="NCBI Taxonomy" id="2604047"/>
    <lineage>
        <taxon>Bacteria</taxon>
        <taxon>Pseudomonadati</taxon>
        <taxon>Pseudomonadota</taxon>
        <taxon>Betaproteobacteria</taxon>
        <taxon>Burkholderiales</taxon>
        <taxon>Burkholderiaceae</taxon>
        <taxon>Paraburkholderia</taxon>
    </lineage>
</organism>